<feature type="non-terminal residue" evidence="1">
    <location>
        <position position="1"/>
    </location>
</feature>
<keyword evidence="2" id="KW-1185">Reference proteome</keyword>
<evidence type="ECO:0000313" key="2">
    <source>
        <dbReference type="Proteomes" id="UP001642487"/>
    </source>
</evidence>
<organism evidence="1 2">
    <name type="scientific">Citrullus colocynthis</name>
    <name type="common">colocynth</name>
    <dbReference type="NCBI Taxonomy" id="252529"/>
    <lineage>
        <taxon>Eukaryota</taxon>
        <taxon>Viridiplantae</taxon>
        <taxon>Streptophyta</taxon>
        <taxon>Embryophyta</taxon>
        <taxon>Tracheophyta</taxon>
        <taxon>Spermatophyta</taxon>
        <taxon>Magnoliopsida</taxon>
        <taxon>eudicotyledons</taxon>
        <taxon>Gunneridae</taxon>
        <taxon>Pentapetalae</taxon>
        <taxon>rosids</taxon>
        <taxon>fabids</taxon>
        <taxon>Cucurbitales</taxon>
        <taxon>Cucurbitaceae</taxon>
        <taxon>Benincaseae</taxon>
        <taxon>Citrullus</taxon>
    </lineage>
</organism>
<evidence type="ECO:0000313" key="1">
    <source>
        <dbReference type="EMBL" id="CAK9319352.1"/>
    </source>
</evidence>
<dbReference type="EMBL" id="OZ021738">
    <property type="protein sequence ID" value="CAK9319352.1"/>
    <property type="molecule type" value="Genomic_DNA"/>
</dbReference>
<reference evidence="1 2" key="1">
    <citation type="submission" date="2024-03" db="EMBL/GenBank/DDBJ databases">
        <authorList>
            <person name="Gkanogiannis A."/>
            <person name="Becerra Lopez-Lavalle L."/>
        </authorList>
    </citation>
    <scope>NUCLEOTIDE SEQUENCE [LARGE SCALE GENOMIC DNA]</scope>
</reference>
<dbReference type="Proteomes" id="UP001642487">
    <property type="component" value="Chromosome 4"/>
</dbReference>
<sequence length="169" mass="18682">NHNDLSGMLANHVLPLPIQGTLQQNEKNHTGVDISDELNLGNTPHTAEEQVVFNEGIVQNPSTTMTTDSTNIIEPNNIVESNEAANPPHDITVGLRRSTRRHQPVGFLQDYHCNLLQGQVLNTTIPYSISNYLSYDKLSASHQNFIFNISSIFLPSSSSQVRLLEKGHG</sequence>
<name>A0ABP0YFV1_9ROSI</name>
<gene>
    <name evidence="1" type="ORF">CITCOLO1_LOCUS11355</name>
</gene>
<accession>A0ABP0YFV1</accession>
<protein>
    <submittedName>
        <fullName evidence="1">Uncharacterized protein</fullName>
    </submittedName>
</protein>
<proteinExistence type="predicted"/>